<evidence type="ECO:0000259" key="1">
    <source>
        <dbReference type="PROSITE" id="PS50853"/>
    </source>
</evidence>
<reference evidence="2" key="1">
    <citation type="submission" date="2020-10" db="EMBL/GenBank/DDBJ databases">
        <authorList>
            <person name="Gilroy R."/>
        </authorList>
    </citation>
    <scope>NUCLEOTIDE SEQUENCE</scope>
    <source>
        <strain evidence="2">D5-748</strain>
    </source>
</reference>
<dbReference type="InterPro" id="IPR036116">
    <property type="entry name" value="FN3_sf"/>
</dbReference>
<accession>A0A9D9HB70</accession>
<dbReference type="EMBL" id="JADIMO010000063">
    <property type="protein sequence ID" value="MBO8445066.1"/>
    <property type="molecule type" value="Genomic_DNA"/>
</dbReference>
<dbReference type="InterPro" id="IPR003961">
    <property type="entry name" value="FN3_dom"/>
</dbReference>
<feature type="domain" description="Fibronectin type-III" evidence="1">
    <location>
        <begin position="36"/>
        <end position="125"/>
    </location>
</feature>
<dbReference type="SMART" id="SM00060">
    <property type="entry name" value="FN3"/>
    <property type="match status" value="1"/>
</dbReference>
<name>A0A9D9HB70_9BACT</name>
<dbReference type="InterPro" id="IPR013783">
    <property type="entry name" value="Ig-like_fold"/>
</dbReference>
<protein>
    <submittedName>
        <fullName evidence="2">Fibronectin type III domain-containing protein</fullName>
    </submittedName>
</protein>
<comment type="caution">
    <text evidence="2">The sequence shown here is derived from an EMBL/GenBank/DDBJ whole genome shotgun (WGS) entry which is preliminary data.</text>
</comment>
<dbReference type="PROSITE" id="PS51257">
    <property type="entry name" value="PROKAR_LIPOPROTEIN"/>
    <property type="match status" value="1"/>
</dbReference>
<reference evidence="2" key="2">
    <citation type="journal article" date="2021" name="PeerJ">
        <title>Extensive microbial diversity within the chicken gut microbiome revealed by metagenomics and culture.</title>
        <authorList>
            <person name="Gilroy R."/>
            <person name="Ravi A."/>
            <person name="Getino M."/>
            <person name="Pursley I."/>
            <person name="Horton D.L."/>
            <person name="Alikhan N.F."/>
            <person name="Baker D."/>
            <person name="Gharbi K."/>
            <person name="Hall N."/>
            <person name="Watson M."/>
            <person name="Adriaenssens E.M."/>
            <person name="Foster-Nyarko E."/>
            <person name="Jarju S."/>
            <person name="Secka A."/>
            <person name="Antonio M."/>
            <person name="Oren A."/>
            <person name="Chaudhuri R.R."/>
            <person name="La Ragione R."/>
            <person name="Hildebrand F."/>
            <person name="Pallen M.J."/>
        </authorList>
    </citation>
    <scope>NUCLEOTIDE SEQUENCE</scope>
    <source>
        <strain evidence="2">D5-748</strain>
    </source>
</reference>
<evidence type="ECO:0000313" key="3">
    <source>
        <dbReference type="Proteomes" id="UP000823619"/>
    </source>
</evidence>
<gene>
    <name evidence="2" type="ORF">IAC23_05145</name>
</gene>
<dbReference type="Pfam" id="PF00041">
    <property type="entry name" value="fn3"/>
    <property type="match status" value="1"/>
</dbReference>
<dbReference type="AlphaFoldDB" id="A0A9D9HB70"/>
<dbReference type="PROSITE" id="PS50853">
    <property type="entry name" value="FN3"/>
    <property type="match status" value="1"/>
</dbReference>
<proteinExistence type="predicted"/>
<sequence length="496" mass="53727">MKKILFIMASATALFGCTEAEPDNVEIGDGDGELAAPQVTFSGITSSSFTASWDAVEGAEEYRYEVTWNTGSGKEIIAVEPDFTGTSFTLERLQPATEYSVRVAARSGDATSRNWFSGTVTTGGTELSLAITPVEKYFARGGYVYPAASVRSSDEDVYYWVSAVPSDNMDNALSWVREDIDNNISYYGGWDGLVESGLIMKGSGESVGFNFSGYGNFCFVAVPVSNTASGITVSSKVYESYPFFAAGIDVPMPFAAEKDDFVGEWMLTTSSTLMSENGYFVENAGEIFPVTISEAGTGLGLTGWGGDRNRYSSHQLALDYVQSGNYGEFTISLPQTITVDDDGTEWKYYSWFTFYDGATSHYMRFDPDDFDLGYPELVQALSEAFEGFMGNLNKTVVKIIGTQLTASDGSGLVVNGLWPYGIASDGEGVYLNGRHEEPFEIYFLVRKDVADGKVIELPESSTGGSTVSVSMPSVHAETVSADNLKVKDTYVRIAGK</sequence>
<dbReference type="Proteomes" id="UP000823619">
    <property type="component" value="Unassembled WGS sequence"/>
</dbReference>
<organism evidence="2 3">
    <name type="scientific">Candidatus Cryptobacteroides merdavium</name>
    <dbReference type="NCBI Taxonomy" id="2840769"/>
    <lineage>
        <taxon>Bacteria</taxon>
        <taxon>Pseudomonadati</taxon>
        <taxon>Bacteroidota</taxon>
        <taxon>Bacteroidia</taxon>
        <taxon>Bacteroidales</taxon>
        <taxon>Candidatus Cryptobacteroides</taxon>
    </lineage>
</organism>
<dbReference type="Gene3D" id="2.60.40.10">
    <property type="entry name" value="Immunoglobulins"/>
    <property type="match status" value="1"/>
</dbReference>
<dbReference type="CDD" id="cd00063">
    <property type="entry name" value="FN3"/>
    <property type="match status" value="1"/>
</dbReference>
<dbReference type="SUPFAM" id="SSF49265">
    <property type="entry name" value="Fibronectin type III"/>
    <property type="match status" value="1"/>
</dbReference>
<evidence type="ECO:0000313" key="2">
    <source>
        <dbReference type="EMBL" id="MBO8445066.1"/>
    </source>
</evidence>